<organism evidence="2 3">
    <name type="scientific">Acinetobacter venetianus</name>
    <dbReference type="NCBI Taxonomy" id="52133"/>
    <lineage>
        <taxon>Bacteria</taxon>
        <taxon>Pseudomonadati</taxon>
        <taxon>Pseudomonadota</taxon>
        <taxon>Gammaproteobacteria</taxon>
        <taxon>Moraxellales</taxon>
        <taxon>Moraxellaceae</taxon>
        <taxon>Acinetobacter</taxon>
    </lineage>
</organism>
<reference evidence="2 3" key="1">
    <citation type="journal article" date="2016" name="Sci. Rep.">
        <title>Genomic and phenotypic characterization of the species Acinetobacter venetianus.</title>
        <authorList>
            <person name="Fondi M."/>
            <person name="Maida I."/>
            <person name="Perrin E."/>
            <person name="Orlandini V."/>
            <person name="La Torre L."/>
            <person name="Bosi E."/>
            <person name="Negroni A."/>
            <person name="Zanaroli G."/>
            <person name="Fava F."/>
            <person name="Decorosi F."/>
            <person name="Giovannetti L."/>
            <person name="Viti C."/>
            <person name="Vaneechoutte M."/>
            <person name="Dijkshoorn L."/>
            <person name="Fani R."/>
        </authorList>
    </citation>
    <scope>NUCLEOTIDE SEQUENCE [LARGE SCALE GENOMIC DNA]</scope>
    <source>
        <strain evidence="2 3">LUH5627</strain>
    </source>
</reference>
<dbReference type="EMBL" id="JRUE01000216">
    <property type="protein sequence ID" value="KXZ65494.1"/>
    <property type="molecule type" value="Genomic_DNA"/>
</dbReference>
<feature type="domain" description="Cyanophage baseplate Pam3 plug gp18" evidence="1">
    <location>
        <begin position="3"/>
        <end position="96"/>
    </location>
</feature>
<dbReference type="RefSeq" id="WP_061519439.1">
    <property type="nucleotide sequence ID" value="NZ_JRUE01000216.1"/>
</dbReference>
<sequence length="99" mass="11333">MAIYEIPLSSNNQKFNIQLGGSPFKLRFIYRINAWFVDVLDTSENPLILGLLMCPGINLLEQYQHILQGAFYVTNSNKDEAQGYSDLGAKIKLYWESIE</sequence>
<evidence type="ECO:0000259" key="1">
    <source>
        <dbReference type="Pfam" id="PF22479"/>
    </source>
</evidence>
<evidence type="ECO:0000313" key="2">
    <source>
        <dbReference type="EMBL" id="KXZ65494.1"/>
    </source>
</evidence>
<accession>A0A150HL51</accession>
<dbReference type="PATRIC" id="fig|52133.18.peg.2858"/>
<dbReference type="AlphaFoldDB" id="A0A150HL51"/>
<dbReference type="Proteomes" id="UP000075680">
    <property type="component" value="Unassembled WGS sequence"/>
</dbReference>
<dbReference type="InterPro" id="IPR054252">
    <property type="entry name" value="Pam3_gp18"/>
</dbReference>
<comment type="caution">
    <text evidence="2">The sequence shown here is derived from an EMBL/GenBank/DDBJ whole genome shotgun (WGS) entry which is preliminary data.</text>
</comment>
<proteinExistence type="predicted"/>
<gene>
    <name evidence="2" type="ORF">AVENLUH5627_02784</name>
</gene>
<protein>
    <recommendedName>
        <fullName evidence="1">Cyanophage baseplate Pam3 plug gp18 domain-containing protein</fullName>
    </recommendedName>
</protein>
<dbReference type="Pfam" id="PF22479">
    <property type="entry name" value="Pam3_gp18"/>
    <property type="match status" value="1"/>
</dbReference>
<evidence type="ECO:0000313" key="3">
    <source>
        <dbReference type="Proteomes" id="UP000075680"/>
    </source>
</evidence>
<name>A0A150HL51_9GAMM</name>